<evidence type="ECO:0000256" key="3">
    <source>
        <dbReference type="ARBA" id="ARBA00023163"/>
    </source>
</evidence>
<feature type="domain" description="Fe/B12 periplasmic-binding" evidence="5">
    <location>
        <begin position="281"/>
        <end position="539"/>
    </location>
</feature>
<dbReference type="Proteomes" id="UP000185426">
    <property type="component" value="Chromosome"/>
</dbReference>
<dbReference type="GO" id="GO:0043565">
    <property type="term" value="F:sequence-specific DNA binding"/>
    <property type="evidence" value="ECO:0007669"/>
    <property type="project" value="InterPro"/>
</dbReference>
<evidence type="ECO:0000256" key="1">
    <source>
        <dbReference type="ARBA" id="ARBA00023015"/>
    </source>
</evidence>
<evidence type="ECO:0000259" key="5">
    <source>
        <dbReference type="PROSITE" id="PS50983"/>
    </source>
</evidence>
<accession>A0A1L6ZDR9</accession>
<dbReference type="PROSITE" id="PS00041">
    <property type="entry name" value="HTH_ARAC_FAMILY_1"/>
    <property type="match status" value="1"/>
</dbReference>
<name>A0A1L6ZDR9_BACIA</name>
<dbReference type="SUPFAM" id="SSF53807">
    <property type="entry name" value="Helical backbone' metal receptor"/>
    <property type="match status" value="1"/>
</dbReference>
<keyword evidence="2" id="KW-0238">DNA-binding</keyword>
<proteinExistence type="predicted"/>
<evidence type="ECO:0000256" key="2">
    <source>
        <dbReference type="ARBA" id="ARBA00023125"/>
    </source>
</evidence>
<dbReference type="AlphaFoldDB" id="A0A1L6ZDR9"/>
<dbReference type="PROSITE" id="PS50983">
    <property type="entry name" value="FE_B12_PBP"/>
    <property type="match status" value="1"/>
</dbReference>
<dbReference type="PANTHER" id="PTHR43280">
    <property type="entry name" value="ARAC-FAMILY TRANSCRIPTIONAL REGULATOR"/>
    <property type="match status" value="1"/>
</dbReference>
<dbReference type="InterPro" id="IPR020449">
    <property type="entry name" value="Tscrpt_reg_AraC-type_HTH"/>
</dbReference>
<dbReference type="Gene3D" id="3.40.50.1980">
    <property type="entry name" value="Nitrogenase molybdenum iron protein domain"/>
    <property type="match status" value="2"/>
</dbReference>
<evidence type="ECO:0000313" key="7">
    <source>
        <dbReference type="Proteomes" id="UP000185426"/>
    </source>
</evidence>
<dbReference type="PROSITE" id="PS01124">
    <property type="entry name" value="HTH_ARAC_FAMILY_2"/>
    <property type="match status" value="1"/>
</dbReference>
<dbReference type="GO" id="GO:0003700">
    <property type="term" value="F:DNA-binding transcription factor activity"/>
    <property type="evidence" value="ECO:0007669"/>
    <property type="project" value="InterPro"/>
</dbReference>
<dbReference type="RefSeq" id="WP_075621369.1">
    <property type="nucleotide sequence ID" value="NZ_CP015607.1"/>
</dbReference>
<dbReference type="SUPFAM" id="SSF46689">
    <property type="entry name" value="Homeodomain-like"/>
    <property type="match status" value="2"/>
</dbReference>
<dbReference type="Pfam" id="PF01497">
    <property type="entry name" value="Peripla_BP_2"/>
    <property type="match status" value="1"/>
</dbReference>
<dbReference type="EMBL" id="CP015607">
    <property type="protein sequence ID" value="APT44671.1"/>
    <property type="molecule type" value="Genomic_DNA"/>
</dbReference>
<sequence length="539" mass="62977">METHSQPPVLTEAGHFMYRLINIEKIHHTALPHVEQQLSNTYCLLFSLKSSGFLFINDQKWRLKDDTLYTIMPNETFMLDTVPSQKHELYLIRFHIYVSHQHHIEAISQEKAKPLLHAWQFVHTDTFDQIHHSLSQMTELWGQNESTHSFQSQLMFQTLISQLLTHQQHMICDTAQALFKTKQYIDEHSDKPIRLNTLAEMAGVSANHYSEQFKKQFGLSVTDYLMKKRLTRAKQLMAQGNDKLKNIAHEIGYQDPYYFSRLFKKKMGVSPSQYMKSRQRKIITYGPSILGQLTPLHLLPYAAPLHPKWTAYDFEHYGDDIPIHLNAHRINQHSKMNIKQVQKAQPELIIANDQITNEEKAALQSICPVHFVSFNQLNWRSQFQETAAVLGEDKEAQEWLTHFDQLVEHTKGICSRSSKTILPIRVYQDQLFLSVNRTMLEVIFNDLGLPPAFHQPSSIMEQKIEVDFIRQCDPDCIFLLLHKEPSTITFYHQLKQQEAWQNIRAVAQKAVHSLSSDPWREYTAASHLRVIHDLRSFYP</sequence>
<reference evidence="6 7" key="1">
    <citation type="submission" date="2016-05" db="EMBL/GenBank/DDBJ databases">
        <title>Complete Genome and Methylome Analysis of Psychrotrophic Bacterial Isolates from Antarctic Lake Untersee.</title>
        <authorList>
            <person name="Fomenkov A."/>
            <person name="Akimov V.N."/>
            <person name="Vasilyeva L.V."/>
            <person name="Andersen D."/>
            <person name="Vincze T."/>
            <person name="Roberts R.J."/>
        </authorList>
    </citation>
    <scope>NUCLEOTIDE SEQUENCE [LARGE SCALE GENOMIC DNA]</scope>
    <source>
        <strain evidence="6 7">U14-5</strain>
    </source>
</reference>
<dbReference type="Pfam" id="PF12833">
    <property type="entry name" value="HTH_18"/>
    <property type="match status" value="1"/>
</dbReference>
<dbReference type="InterPro" id="IPR018062">
    <property type="entry name" value="HTH_AraC-typ_CS"/>
</dbReference>
<evidence type="ECO:0000313" key="6">
    <source>
        <dbReference type="EMBL" id="APT44671.1"/>
    </source>
</evidence>
<keyword evidence="3" id="KW-0804">Transcription</keyword>
<gene>
    <name evidence="6" type="ORF">BSA145_01250</name>
</gene>
<dbReference type="InterPro" id="IPR018060">
    <property type="entry name" value="HTH_AraC"/>
</dbReference>
<keyword evidence="1" id="KW-0805">Transcription regulation</keyword>
<dbReference type="PRINTS" id="PR00032">
    <property type="entry name" value="HTHARAC"/>
</dbReference>
<protein>
    <submittedName>
        <fullName evidence="6">AraC family transcriptional regulator</fullName>
    </submittedName>
</protein>
<dbReference type="Gene3D" id="1.10.10.60">
    <property type="entry name" value="Homeodomain-like"/>
    <property type="match status" value="2"/>
</dbReference>
<dbReference type="PANTHER" id="PTHR43280:SF28">
    <property type="entry name" value="HTH-TYPE TRANSCRIPTIONAL ACTIVATOR RHAS"/>
    <property type="match status" value="1"/>
</dbReference>
<organism evidence="6 7">
    <name type="scientific">Bacillus safensis</name>
    <dbReference type="NCBI Taxonomy" id="561879"/>
    <lineage>
        <taxon>Bacteria</taxon>
        <taxon>Bacillati</taxon>
        <taxon>Bacillota</taxon>
        <taxon>Bacilli</taxon>
        <taxon>Bacillales</taxon>
        <taxon>Bacillaceae</taxon>
        <taxon>Bacillus</taxon>
    </lineage>
</organism>
<dbReference type="InterPro" id="IPR002491">
    <property type="entry name" value="ABC_transptr_periplasmic_BD"/>
</dbReference>
<evidence type="ECO:0000259" key="4">
    <source>
        <dbReference type="PROSITE" id="PS01124"/>
    </source>
</evidence>
<feature type="domain" description="HTH araC/xylS-type" evidence="4">
    <location>
        <begin position="179"/>
        <end position="277"/>
    </location>
</feature>
<dbReference type="InterPro" id="IPR009057">
    <property type="entry name" value="Homeodomain-like_sf"/>
</dbReference>
<dbReference type="SMART" id="SM00342">
    <property type="entry name" value="HTH_ARAC"/>
    <property type="match status" value="1"/>
</dbReference>